<dbReference type="EMBL" id="WIGO01000117">
    <property type="protein sequence ID" value="KAF6828776.1"/>
    <property type="molecule type" value="Genomic_DNA"/>
</dbReference>
<reference evidence="1" key="1">
    <citation type="journal article" date="2020" name="Phytopathology">
        <title>Genome Sequence Resources of Colletotrichum truncatum, C. plurivorum, C. musicola, and C. sojae: Four Species Pathogenic to Soybean (Glycine max).</title>
        <authorList>
            <person name="Rogerio F."/>
            <person name="Boufleur T.R."/>
            <person name="Ciampi-Guillardi M."/>
            <person name="Sukno S.A."/>
            <person name="Thon M.R."/>
            <person name="Massola Junior N.S."/>
            <person name="Baroncelli R."/>
        </authorList>
    </citation>
    <scope>NUCLEOTIDE SEQUENCE</scope>
    <source>
        <strain evidence="1">LFN00145</strain>
    </source>
</reference>
<accession>A0A8H6KDI7</accession>
<evidence type="ECO:0000313" key="2">
    <source>
        <dbReference type="Proteomes" id="UP000654918"/>
    </source>
</evidence>
<evidence type="ECO:0000313" key="1">
    <source>
        <dbReference type="EMBL" id="KAF6828776.1"/>
    </source>
</evidence>
<organism evidence="1 2">
    <name type="scientific">Colletotrichum plurivorum</name>
    <dbReference type="NCBI Taxonomy" id="2175906"/>
    <lineage>
        <taxon>Eukaryota</taxon>
        <taxon>Fungi</taxon>
        <taxon>Dikarya</taxon>
        <taxon>Ascomycota</taxon>
        <taxon>Pezizomycotina</taxon>
        <taxon>Sordariomycetes</taxon>
        <taxon>Hypocreomycetidae</taxon>
        <taxon>Glomerellales</taxon>
        <taxon>Glomerellaceae</taxon>
        <taxon>Colletotrichum</taxon>
        <taxon>Colletotrichum orchidearum species complex</taxon>
    </lineage>
</organism>
<dbReference type="AlphaFoldDB" id="A0A8H6KDI7"/>
<gene>
    <name evidence="1" type="ORF">CPLU01_08327</name>
</gene>
<name>A0A8H6KDI7_9PEZI</name>
<proteinExistence type="predicted"/>
<dbReference type="Proteomes" id="UP000654918">
    <property type="component" value="Unassembled WGS sequence"/>
</dbReference>
<keyword evidence="2" id="KW-1185">Reference proteome</keyword>
<protein>
    <submittedName>
        <fullName evidence="1">Uncharacterized protein</fullName>
    </submittedName>
</protein>
<sequence length="71" mass="8312">MLLIARRRWWSTRDTRRPASCQSTNSRSFARARGAPRWRGRRWIRGSRTRFCGTRVLYSPPTASARTSSAR</sequence>
<comment type="caution">
    <text evidence="1">The sequence shown here is derived from an EMBL/GenBank/DDBJ whole genome shotgun (WGS) entry which is preliminary data.</text>
</comment>